<evidence type="ECO:0000256" key="4">
    <source>
        <dbReference type="ARBA" id="ARBA00044746"/>
    </source>
</evidence>
<evidence type="ECO:0000256" key="2">
    <source>
        <dbReference type="ARBA" id="ARBA00022618"/>
    </source>
</evidence>
<dbReference type="GO" id="GO:0005829">
    <property type="term" value="C:cytosol"/>
    <property type="evidence" value="ECO:0007669"/>
    <property type="project" value="TreeGrafter"/>
</dbReference>
<proteinExistence type="inferred from homology"/>
<evidence type="ECO:0000313" key="8">
    <source>
        <dbReference type="EMBL" id="SGZ51675.1"/>
    </source>
</evidence>
<evidence type="ECO:0000259" key="7">
    <source>
        <dbReference type="Pfam" id="PF09759"/>
    </source>
</evidence>
<dbReference type="SUPFAM" id="SSF48371">
    <property type="entry name" value="ARM repeat"/>
    <property type="match status" value="1"/>
</dbReference>
<keyword evidence="9" id="KW-1185">Reference proteome</keyword>
<dbReference type="InterPro" id="IPR051374">
    <property type="entry name" value="Ataxin-10/CTR86_families"/>
</dbReference>
<comment type="similarity">
    <text evidence="1">Belongs to the ataxin-10 family.</text>
</comment>
<evidence type="ECO:0000313" key="9">
    <source>
        <dbReference type="Proteomes" id="UP000182334"/>
    </source>
</evidence>
<dbReference type="InterPro" id="IPR019156">
    <property type="entry name" value="Ataxin-10_domain"/>
</dbReference>
<dbReference type="AlphaFoldDB" id="A0A1L0BKG6"/>
<organism evidence="8 9">
    <name type="scientific">Sungouiella intermedia</name>
    <dbReference type="NCBI Taxonomy" id="45354"/>
    <lineage>
        <taxon>Eukaryota</taxon>
        <taxon>Fungi</taxon>
        <taxon>Dikarya</taxon>
        <taxon>Ascomycota</taxon>
        <taxon>Saccharomycotina</taxon>
        <taxon>Pichiomycetes</taxon>
        <taxon>Metschnikowiaceae</taxon>
        <taxon>Sungouiella</taxon>
    </lineage>
</organism>
<evidence type="ECO:0000256" key="1">
    <source>
        <dbReference type="ARBA" id="ARBA00008384"/>
    </source>
</evidence>
<dbReference type="EMBL" id="LT635758">
    <property type="protein sequence ID" value="SGZ51675.1"/>
    <property type="molecule type" value="Genomic_DNA"/>
</dbReference>
<keyword evidence="2" id="KW-0132">Cell division</keyword>
<keyword evidence="3" id="KW-0131">Cell cycle</keyword>
<evidence type="ECO:0000256" key="5">
    <source>
        <dbReference type="ARBA" id="ARBA00044801"/>
    </source>
</evidence>
<dbReference type="PANTHER" id="PTHR13255:SF0">
    <property type="entry name" value="ATAXIN-10"/>
    <property type="match status" value="1"/>
</dbReference>
<dbReference type="InterPro" id="IPR016024">
    <property type="entry name" value="ARM-type_fold"/>
</dbReference>
<accession>A0A1L0BKG6</accession>
<evidence type="ECO:0000256" key="3">
    <source>
        <dbReference type="ARBA" id="ARBA00023306"/>
    </source>
</evidence>
<evidence type="ECO:0000256" key="6">
    <source>
        <dbReference type="ARBA" id="ARBA00044805"/>
    </source>
</evidence>
<dbReference type="Pfam" id="PF09759">
    <property type="entry name" value="Atx10homo_assoc"/>
    <property type="match status" value="1"/>
</dbReference>
<gene>
    <name evidence="8" type="ORF">SAMEA4029010_CIC11G00000003348</name>
</gene>
<dbReference type="PANTHER" id="PTHR13255">
    <property type="entry name" value="ATAXIN-10"/>
    <property type="match status" value="1"/>
</dbReference>
<reference evidence="8 9" key="1">
    <citation type="submission" date="2016-10" db="EMBL/GenBank/DDBJ databases">
        <authorList>
            <person name="de Groot N.N."/>
        </authorList>
    </citation>
    <scope>NUCLEOTIDE SEQUENCE [LARGE SCALE GENOMIC DNA]</scope>
    <source>
        <strain evidence="8 9">CBS 141442</strain>
    </source>
</reference>
<sequence>MNRIEVDHTILQARSVLERVGTTEDYNTALKKLGALVSATSLDHEFRISLADDFSFLESVVDVVTNSLTVDLEKSEIATLYVRVLRGMLILLRNLVTSTKAVVDIPMLLLNVQHFITKIGPSNLFFRKCLSTHIEILANLSLSQGKNFHCNLQLVSQTFDPVLTLIMEDESIRQPFLIFLNGIFSHDDNVTSLLKDECNENLLEALILGNSSSLRVGESVDEQVLYILEKIISDKSFKNWIEKKEVTDESTTILKIARLVATTEKEWDNTQCIIIMEWVFSLFEKWADIAIRLLFSKEEGSKLQDIHAKLVIALDIISDLMKYHQAKQFLEFYNALDPLIRLFRAAHENGEIATKKASGAPIQRTGKVHFPMVKSLIVEILAFIVHNSFEAQEKVRELHGLELLLSNCVIDDNNPFIKERAILCLRFVLENNLKNQEFVAQLEAKEVVDDRALKEAGFEVNVEDGKVKLKKC</sequence>
<dbReference type="OrthoDB" id="379794at2759"/>
<feature type="domain" description="Ataxin-10" evidence="7">
    <location>
        <begin position="373"/>
        <end position="470"/>
    </location>
</feature>
<dbReference type="GO" id="GO:0051301">
    <property type="term" value="P:cell division"/>
    <property type="evidence" value="ECO:0007669"/>
    <property type="project" value="UniProtKB-KW"/>
</dbReference>
<protein>
    <recommendedName>
        <fullName evidence="5">Ataxin-10 homolog</fullName>
    </recommendedName>
    <alternativeName>
        <fullName evidence="6">Copper transport protein 86</fullName>
    </alternativeName>
</protein>
<dbReference type="Proteomes" id="UP000182334">
    <property type="component" value="Chromosome III"/>
</dbReference>
<comment type="function">
    <text evidence="4">May play a role in the regulation of cytokinesis.</text>
</comment>
<name>A0A1L0BKG6_9ASCO</name>